<protein>
    <submittedName>
        <fullName evidence="1">Uncharacterized protein</fullName>
    </submittedName>
</protein>
<dbReference type="EMBL" id="VLKU01000013">
    <property type="protein sequence ID" value="TWI29732.1"/>
    <property type="molecule type" value="Genomic_DNA"/>
</dbReference>
<evidence type="ECO:0000313" key="1">
    <source>
        <dbReference type="EMBL" id="TWI29732.1"/>
    </source>
</evidence>
<dbReference type="RefSeq" id="WP_145399611.1">
    <property type="nucleotide sequence ID" value="NZ_VLKU01000013.1"/>
</dbReference>
<comment type="caution">
    <text evidence="1">The sequence shown here is derived from an EMBL/GenBank/DDBJ whole genome shotgun (WGS) entry which is preliminary data.</text>
</comment>
<keyword evidence="2" id="KW-1185">Reference proteome</keyword>
<dbReference type="OrthoDB" id="6699603at2"/>
<proteinExistence type="predicted"/>
<sequence length="63" mass="7073">MKQTYDVTRQHLGDRMYLPGDEREADPSDVKHLVDAGVLTIRAEKAERPVDNKAIKAPRNKAG</sequence>
<name>A0A562NC19_9RHOB</name>
<organism evidence="1 2">
    <name type="scientific">Paracoccus sulfuroxidans</name>
    <dbReference type="NCBI Taxonomy" id="384678"/>
    <lineage>
        <taxon>Bacteria</taxon>
        <taxon>Pseudomonadati</taxon>
        <taxon>Pseudomonadota</taxon>
        <taxon>Alphaproteobacteria</taxon>
        <taxon>Rhodobacterales</taxon>
        <taxon>Paracoccaceae</taxon>
        <taxon>Paracoccus</taxon>
    </lineage>
</organism>
<dbReference type="AlphaFoldDB" id="A0A562NC19"/>
<reference evidence="1 2" key="1">
    <citation type="journal article" date="2015" name="Stand. Genomic Sci.">
        <title>Genomic Encyclopedia of Bacterial and Archaeal Type Strains, Phase III: the genomes of soil and plant-associated and newly described type strains.</title>
        <authorList>
            <person name="Whitman W.B."/>
            <person name="Woyke T."/>
            <person name="Klenk H.P."/>
            <person name="Zhou Y."/>
            <person name="Lilburn T.G."/>
            <person name="Beck B.J."/>
            <person name="De Vos P."/>
            <person name="Vandamme P."/>
            <person name="Eisen J.A."/>
            <person name="Garrity G."/>
            <person name="Hugenholtz P."/>
            <person name="Kyrpides N.C."/>
        </authorList>
    </citation>
    <scope>NUCLEOTIDE SEQUENCE [LARGE SCALE GENOMIC DNA]</scope>
    <source>
        <strain evidence="1 2">CGMCC 1.5364</strain>
    </source>
</reference>
<evidence type="ECO:0000313" key="2">
    <source>
        <dbReference type="Proteomes" id="UP000316225"/>
    </source>
</evidence>
<accession>A0A562NC19</accession>
<gene>
    <name evidence="1" type="ORF">IQ24_03549</name>
</gene>
<dbReference type="Proteomes" id="UP000316225">
    <property type="component" value="Unassembled WGS sequence"/>
</dbReference>